<keyword evidence="4" id="KW-1185">Reference proteome</keyword>
<dbReference type="InterPro" id="IPR050491">
    <property type="entry name" value="AmpC-like"/>
</dbReference>
<dbReference type="InterPro" id="IPR012338">
    <property type="entry name" value="Beta-lactam/transpept-like"/>
</dbReference>
<protein>
    <submittedName>
        <fullName evidence="3">Beta-lactamase family protein</fullName>
    </submittedName>
</protein>
<dbReference type="PANTHER" id="PTHR46825">
    <property type="entry name" value="D-ALANYL-D-ALANINE-CARBOXYPEPTIDASE/ENDOPEPTIDASE AMPH"/>
    <property type="match status" value="1"/>
</dbReference>
<dbReference type="RefSeq" id="WP_200615567.1">
    <property type="nucleotide sequence ID" value="NZ_CP071518.1"/>
</dbReference>
<dbReference type="InterPro" id="IPR023650">
    <property type="entry name" value="Beta-lactam_class-A_AS"/>
</dbReference>
<dbReference type="PANTHER" id="PTHR46825:SF9">
    <property type="entry name" value="BETA-LACTAMASE-RELATED DOMAIN-CONTAINING PROTEIN"/>
    <property type="match status" value="1"/>
</dbReference>
<reference evidence="3 4" key="1">
    <citation type="submission" date="2021-03" db="EMBL/GenBank/DDBJ databases">
        <title>Lysobacter sp. nov. isolated from soil of gangwondo yeongwol, south Korea.</title>
        <authorList>
            <person name="Kim K.R."/>
            <person name="Kim K.H."/>
            <person name="Jeon C.O."/>
        </authorList>
    </citation>
    <scope>NUCLEOTIDE SEQUENCE [LARGE SCALE GENOMIC DNA]</scope>
    <source>
        <strain evidence="3 4">R19</strain>
    </source>
</reference>
<dbReference type="AlphaFoldDB" id="A0A974XZL0"/>
<dbReference type="InterPro" id="IPR001466">
    <property type="entry name" value="Beta-lactam-related"/>
</dbReference>
<feature type="signal peptide" evidence="1">
    <location>
        <begin position="1"/>
        <end position="22"/>
    </location>
</feature>
<dbReference type="SUPFAM" id="SSF56601">
    <property type="entry name" value="beta-lactamase/transpeptidase-like"/>
    <property type="match status" value="1"/>
</dbReference>
<dbReference type="Proteomes" id="UP000639274">
    <property type="component" value="Chromosome"/>
</dbReference>
<keyword evidence="1" id="KW-0732">Signal</keyword>
<evidence type="ECO:0000313" key="4">
    <source>
        <dbReference type="Proteomes" id="UP000639274"/>
    </source>
</evidence>
<feature type="domain" description="Beta-lactamase-related" evidence="2">
    <location>
        <begin position="37"/>
        <end position="368"/>
    </location>
</feature>
<dbReference type="KEGG" id="lsf:I8J32_001725"/>
<evidence type="ECO:0000259" key="2">
    <source>
        <dbReference type="Pfam" id="PF00144"/>
    </source>
</evidence>
<dbReference type="EMBL" id="CP071518">
    <property type="protein sequence ID" value="QSX78687.1"/>
    <property type="molecule type" value="Genomic_DNA"/>
</dbReference>
<evidence type="ECO:0000256" key="1">
    <source>
        <dbReference type="SAM" id="SignalP"/>
    </source>
</evidence>
<accession>A0A974XZL0</accession>
<evidence type="ECO:0000313" key="3">
    <source>
        <dbReference type="EMBL" id="QSX78687.1"/>
    </source>
</evidence>
<proteinExistence type="predicted"/>
<dbReference type="Pfam" id="PF00144">
    <property type="entry name" value="Beta-lactamase"/>
    <property type="match status" value="1"/>
</dbReference>
<gene>
    <name evidence="3" type="ORF">I8J32_001725</name>
</gene>
<feature type="chain" id="PRO_5037837688" evidence="1">
    <location>
        <begin position="23"/>
        <end position="383"/>
    </location>
</feature>
<dbReference type="PROSITE" id="PS00146">
    <property type="entry name" value="BETA_LACTAMASE_A"/>
    <property type="match status" value="1"/>
</dbReference>
<organism evidence="3 4">
    <name type="scientific">Agrilutibacter solisilvae</name>
    <dbReference type="NCBI Taxonomy" id="2763317"/>
    <lineage>
        <taxon>Bacteria</taxon>
        <taxon>Pseudomonadati</taxon>
        <taxon>Pseudomonadota</taxon>
        <taxon>Gammaproteobacteria</taxon>
        <taxon>Lysobacterales</taxon>
        <taxon>Lysobacteraceae</taxon>
        <taxon>Agrilutibacter</taxon>
    </lineage>
</organism>
<sequence length="383" mass="41416">MNLSRARGVLLALAWLPALASAAAPGLLCPHADEAIDAAAAKTMQQGSPGMLVGIYRRGQPDYVRGYGLANLEHRVPMRPQAVFNLASVTKQFTAAAVLLMVQDGKLRLDDRLDRYVPTLPQASRVTIRQLLLQTSGLPDYAEDPAEATSGAVARTPDEMVQWIAGLQPSLAFEPGSAWRYSNSNYVLLGKVVEQVSGEPLQAVFARRLFAPAGMTDTAFDDPTQVVPGRTQGYRRDKQAPGGFANARWLSPTVPGAAGGLRTTLADLARWTQALHGGRILHEELLRTMTSPGHLDDGRTTKLGMPQAWQEGLDADYGMGVFINASPFGHRIWHSGDMPGFSTWLAYYPLTGVTIALAINSESADLPRDEIERLAFACVGVRE</sequence>
<name>A0A974XZL0_9GAMM</name>
<dbReference type="Gene3D" id="3.40.710.10">
    <property type="entry name" value="DD-peptidase/beta-lactamase superfamily"/>
    <property type="match status" value="1"/>
</dbReference>